<dbReference type="PROSITE" id="PS50893">
    <property type="entry name" value="ABC_TRANSPORTER_2"/>
    <property type="match status" value="1"/>
</dbReference>
<dbReference type="InterPro" id="IPR015856">
    <property type="entry name" value="ABC_transpr_CbiO/EcfA_su"/>
</dbReference>
<dbReference type="GO" id="GO:0016887">
    <property type="term" value="F:ATP hydrolysis activity"/>
    <property type="evidence" value="ECO:0007669"/>
    <property type="project" value="InterPro"/>
</dbReference>
<dbReference type="SMART" id="SM00382">
    <property type="entry name" value="AAA"/>
    <property type="match status" value="1"/>
</dbReference>
<evidence type="ECO:0000256" key="6">
    <source>
        <dbReference type="ARBA" id="ARBA00022840"/>
    </source>
</evidence>
<keyword evidence="7" id="KW-1278">Translocase</keyword>
<keyword evidence="3" id="KW-0813">Transport</keyword>
<dbReference type="AlphaFoldDB" id="A0A840URP5"/>
<feature type="domain" description="ABC transporter" evidence="9">
    <location>
        <begin position="6"/>
        <end position="224"/>
    </location>
</feature>
<dbReference type="InterPro" id="IPR027417">
    <property type="entry name" value="P-loop_NTPase"/>
</dbReference>
<proteinExistence type="inferred from homology"/>
<organism evidence="10 11">
    <name type="scientific">Pectinatus brassicae</name>
    <dbReference type="NCBI Taxonomy" id="862415"/>
    <lineage>
        <taxon>Bacteria</taxon>
        <taxon>Bacillati</taxon>
        <taxon>Bacillota</taxon>
        <taxon>Negativicutes</taxon>
        <taxon>Selenomonadales</taxon>
        <taxon>Selenomonadaceae</taxon>
        <taxon>Pectinatus</taxon>
    </lineage>
</organism>
<dbReference type="GO" id="GO:0005524">
    <property type="term" value="F:ATP binding"/>
    <property type="evidence" value="ECO:0007669"/>
    <property type="project" value="UniProtKB-KW"/>
</dbReference>
<dbReference type="Gene3D" id="3.40.50.300">
    <property type="entry name" value="P-loop containing nucleotide triphosphate hydrolases"/>
    <property type="match status" value="1"/>
</dbReference>
<comment type="caution">
    <text evidence="10">The sequence shown here is derived from an EMBL/GenBank/DDBJ whole genome shotgun (WGS) entry which is preliminary data.</text>
</comment>
<evidence type="ECO:0000313" key="10">
    <source>
        <dbReference type="EMBL" id="MBB5335215.1"/>
    </source>
</evidence>
<sequence length="225" mass="25514">MMNSLIKLLKVQYEYEDIKALTDISLNIAEGEFVLLSGPNGAGKSTLFKLLNGLIFPTGGEYFFADEKITADKLKDIVFAKKFHKRIGYVFQNPDMQLFNHTVYDEIAFGPRQMGLSEIEIKNRVEQLLTFLDIEHLSQRAPYHLSGGEKKKTAIAAVLSLNPDILMMDEPVNGLDEKSRDWIEQFIMDFSKAGKTLLIASHDKAWQLMPGVRVVNFTSEHTIIE</sequence>
<dbReference type="SUPFAM" id="SSF52540">
    <property type="entry name" value="P-loop containing nucleoside triphosphate hydrolases"/>
    <property type="match status" value="1"/>
</dbReference>
<dbReference type="RefSeq" id="WP_231038117.1">
    <property type="nucleotide sequence ID" value="NZ_JACHFH010000002.1"/>
</dbReference>
<evidence type="ECO:0000256" key="8">
    <source>
        <dbReference type="ARBA" id="ARBA00023136"/>
    </source>
</evidence>
<keyword evidence="6 10" id="KW-0067">ATP-binding</keyword>
<dbReference type="EMBL" id="JACHFH010000002">
    <property type="protein sequence ID" value="MBB5335215.1"/>
    <property type="molecule type" value="Genomic_DNA"/>
</dbReference>
<dbReference type="GO" id="GO:0042626">
    <property type="term" value="F:ATPase-coupled transmembrane transporter activity"/>
    <property type="evidence" value="ECO:0007669"/>
    <property type="project" value="TreeGrafter"/>
</dbReference>
<dbReference type="GO" id="GO:0043190">
    <property type="term" value="C:ATP-binding cassette (ABC) transporter complex"/>
    <property type="evidence" value="ECO:0007669"/>
    <property type="project" value="TreeGrafter"/>
</dbReference>
<evidence type="ECO:0000256" key="3">
    <source>
        <dbReference type="ARBA" id="ARBA00022448"/>
    </source>
</evidence>
<dbReference type="InterPro" id="IPR050095">
    <property type="entry name" value="ECF_ABC_transporter_ATP-bd"/>
</dbReference>
<protein>
    <submittedName>
        <fullName evidence="10">Cobalt/nickel transport system ATP-binding protein</fullName>
    </submittedName>
</protein>
<reference evidence="10 11" key="1">
    <citation type="submission" date="2020-08" db="EMBL/GenBank/DDBJ databases">
        <title>Genomic Encyclopedia of Type Strains, Phase IV (KMG-IV): sequencing the most valuable type-strain genomes for metagenomic binning, comparative biology and taxonomic classification.</title>
        <authorList>
            <person name="Goeker M."/>
        </authorList>
    </citation>
    <scope>NUCLEOTIDE SEQUENCE [LARGE SCALE GENOMIC DNA]</scope>
    <source>
        <strain evidence="10 11">DSM 24661</strain>
    </source>
</reference>
<gene>
    <name evidence="10" type="ORF">HNR32_000329</name>
</gene>
<evidence type="ECO:0000259" key="9">
    <source>
        <dbReference type="PROSITE" id="PS50893"/>
    </source>
</evidence>
<dbReference type="InterPro" id="IPR003439">
    <property type="entry name" value="ABC_transporter-like_ATP-bd"/>
</dbReference>
<evidence type="ECO:0000256" key="4">
    <source>
        <dbReference type="ARBA" id="ARBA00022475"/>
    </source>
</evidence>
<dbReference type="PANTHER" id="PTHR43553">
    <property type="entry name" value="HEAVY METAL TRANSPORTER"/>
    <property type="match status" value="1"/>
</dbReference>
<dbReference type="Pfam" id="PF00005">
    <property type="entry name" value="ABC_tran"/>
    <property type="match status" value="1"/>
</dbReference>
<keyword evidence="4" id="KW-1003">Cell membrane</keyword>
<comment type="similarity">
    <text evidence="2">Belongs to the ABC transporter superfamily.</text>
</comment>
<dbReference type="CDD" id="cd03225">
    <property type="entry name" value="ABC_cobalt_CbiO_domain1"/>
    <property type="match status" value="1"/>
</dbReference>
<evidence type="ECO:0000256" key="5">
    <source>
        <dbReference type="ARBA" id="ARBA00022741"/>
    </source>
</evidence>
<keyword evidence="11" id="KW-1185">Reference proteome</keyword>
<evidence type="ECO:0000256" key="1">
    <source>
        <dbReference type="ARBA" id="ARBA00004202"/>
    </source>
</evidence>
<accession>A0A840URP5</accession>
<comment type="subcellular location">
    <subcellularLocation>
        <location evidence="1">Cell membrane</location>
        <topology evidence="1">Peripheral membrane protein</topology>
    </subcellularLocation>
</comment>
<evidence type="ECO:0000256" key="7">
    <source>
        <dbReference type="ARBA" id="ARBA00022967"/>
    </source>
</evidence>
<dbReference type="InterPro" id="IPR003593">
    <property type="entry name" value="AAA+_ATPase"/>
</dbReference>
<evidence type="ECO:0000313" key="11">
    <source>
        <dbReference type="Proteomes" id="UP000559117"/>
    </source>
</evidence>
<keyword evidence="8" id="KW-0472">Membrane</keyword>
<dbReference type="PANTHER" id="PTHR43553:SF27">
    <property type="entry name" value="ENERGY-COUPLING FACTOR TRANSPORTER ATP-BINDING PROTEIN ECFA2"/>
    <property type="match status" value="1"/>
</dbReference>
<name>A0A840URP5_9FIRM</name>
<evidence type="ECO:0000256" key="2">
    <source>
        <dbReference type="ARBA" id="ARBA00005417"/>
    </source>
</evidence>
<keyword evidence="5" id="KW-0547">Nucleotide-binding</keyword>
<dbReference type="Proteomes" id="UP000559117">
    <property type="component" value="Unassembled WGS sequence"/>
</dbReference>